<gene>
    <name evidence="1" type="ORF">Patl1_03691</name>
</gene>
<reference evidence="2" key="1">
    <citation type="journal article" date="2023" name="G3 (Bethesda)">
        <title>Genome assembly and association tests identify interacting loci associated with vigor, precocity, and sex in interspecific pistachio rootstocks.</title>
        <authorList>
            <person name="Palmer W."/>
            <person name="Jacygrad E."/>
            <person name="Sagayaradj S."/>
            <person name="Cavanaugh K."/>
            <person name="Han R."/>
            <person name="Bertier L."/>
            <person name="Beede B."/>
            <person name="Kafkas S."/>
            <person name="Golino D."/>
            <person name="Preece J."/>
            <person name="Michelmore R."/>
        </authorList>
    </citation>
    <scope>NUCLEOTIDE SEQUENCE [LARGE SCALE GENOMIC DNA]</scope>
</reference>
<dbReference type="Proteomes" id="UP001164250">
    <property type="component" value="Chromosome 3"/>
</dbReference>
<evidence type="ECO:0000313" key="1">
    <source>
        <dbReference type="EMBL" id="KAJ0102181.1"/>
    </source>
</evidence>
<proteinExistence type="predicted"/>
<organism evidence="1 2">
    <name type="scientific">Pistacia atlantica</name>
    <dbReference type="NCBI Taxonomy" id="434234"/>
    <lineage>
        <taxon>Eukaryota</taxon>
        <taxon>Viridiplantae</taxon>
        <taxon>Streptophyta</taxon>
        <taxon>Embryophyta</taxon>
        <taxon>Tracheophyta</taxon>
        <taxon>Spermatophyta</taxon>
        <taxon>Magnoliopsida</taxon>
        <taxon>eudicotyledons</taxon>
        <taxon>Gunneridae</taxon>
        <taxon>Pentapetalae</taxon>
        <taxon>rosids</taxon>
        <taxon>malvids</taxon>
        <taxon>Sapindales</taxon>
        <taxon>Anacardiaceae</taxon>
        <taxon>Pistacia</taxon>
    </lineage>
</organism>
<name>A0ACC1BT73_9ROSI</name>
<sequence>MILPSSLIRVIIAEFLNLRYLSSKGFQHLHSLEHLQIRDCPNLASFPEAGLPSSLLQLRISACSLLKKQCMSDKGQDWSKIAHIPRVEVDGKFVFCPYEDE</sequence>
<dbReference type="EMBL" id="CM047899">
    <property type="protein sequence ID" value="KAJ0102181.1"/>
    <property type="molecule type" value="Genomic_DNA"/>
</dbReference>
<comment type="caution">
    <text evidence="1">The sequence shown here is derived from an EMBL/GenBank/DDBJ whole genome shotgun (WGS) entry which is preliminary data.</text>
</comment>
<evidence type="ECO:0000313" key="2">
    <source>
        <dbReference type="Proteomes" id="UP001164250"/>
    </source>
</evidence>
<accession>A0ACC1BT73</accession>
<protein>
    <submittedName>
        <fullName evidence="1">Uncharacterized protein</fullName>
    </submittedName>
</protein>
<keyword evidence="2" id="KW-1185">Reference proteome</keyword>